<keyword evidence="1" id="KW-1133">Transmembrane helix</keyword>
<feature type="transmembrane region" description="Helical" evidence="1">
    <location>
        <begin position="94"/>
        <end position="114"/>
    </location>
</feature>
<accession>A0A2P2LIA7</accession>
<proteinExistence type="predicted"/>
<organism evidence="2">
    <name type="scientific">Rhizophora mucronata</name>
    <name type="common">Asiatic mangrove</name>
    <dbReference type="NCBI Taxonomy" id="61149"/>
    <lineage>
        <taxon>Eukaryota</taxon>
        <taxon>Viridiplantae</taxon>
        <taxon>Streptophyta</taxon>
        <taxon>Embryophyta</taxon>
        <taxon>Tracheophyta</taxon>
        <taxon>Spermatophyta</taxon>
        <taxon>Magnoliopsida</taxon>
        <taxon>eudicotyledons</taxon>
        <taxon>Gunneridae</taxon>
        <taxon>Pentapetalae</taxon>
        <taxon>rosids</taxon>
        <taxon>fabids</taxon>
        <taxon>Malpighiales</taxon>
        <taxon>Rhizophoraceae</taxon>
        <taxon>Rhizophora</taxon>
    </lineage>
</organism>
<keyword evidence="1" id="KW-0472">Membrane</keyword>
<reference evidence="2" key="1">
    <citation type="submission" date="2018-02" db="EMBL/GenBank/DDBJ databases">
        <title>Rhizophora mucronata_Transcriptome.</title>
        <authorList>
            <person name="Meera S.P."/>
            <person name="Sreeshan A."/>
            <person name="Augustine A."/>
        </authorList>
    </citation>
    <scope>NUCLEOTIDE SEQUENCE</scope>
    <source>
        <tissue evidence="2">Leaf</tissue>
    </source>
</reference>
<dbReference type="AlphaFoldDB" id="A0A2P2LIA7"/>
<name>A0A2P2LIA7_RHIMU</name>
<evidence type="ECO:0000313" key="2">
    <source>
        <dbReference type="EMBL" id="MBX17702.1"/>
    </source>
</evidence>
<protein>
    <submittedName>
        <fullName evidence="2">Uncharacterized protein</fullName>
    </submittedName>
</protein>
<keyword evidence="1" id="KW-0812">Transmembrane</keyword>
<sequence>MIALSNSASSSLFSPMRLSMKTDDLPLCSYSFSSVFFLLSMARERARPTRCCSPLCFLPRMSNLRRDHIVSKGLSLGTLGFMAATAFGPNFLCFFFFFDVVSELFLIVVLAIGCELNQKTKNPKELAHSCLPCKEPRDETKPHCPKVDNKGGGSCGVNYFS</sequence>
<dbReference type="EMBL" id="GGEC01037218">
    <property type="protein sequence ID" value="MBX17702.1"/>
    <property type="molecule type" value="Transcribed_RNA"/>
</dbReference>
<feature type="transmembrane region" description="Helical" evidence="1">
    <location>
        <begin position="69"/>
        <end position="88"/>
    </location>
</feature>
<evidence type="ECO:0000256" key="1">
    <source>
        <dbReference type="SAM" id="Phobius"/>
    </source>
</evidence>